<sequence length="209" mass="24899">MNEGLQLHEARYTRNNSGHNNATDSRQCQEHETLRIKPTGISKRSHPSNELPQELTLIMEVNRDIQYKSRRVGNKGNLALQDLVKNIERAIDLARREYLETFRPIIEIQNVDRQLVGLGADFEEFMRHLFGIVQRTHEFTKIQEDRSWISAVLCCDDEDLKMVREYHRQLRKWRRDFNTQTNQRKFEQEDKWRIDNVAPKPAVNTRKTE</sequence>
<reference evidence="2 3" key="1">
    <citation type="journal article" date="2019" name="Nat. Ecol. Evol.">
        <title>Megaphylogeny resolves global patterns of mushroom evolution.</title>
        <authorList>
            <person name="Varga T."/>
            <person name="Krizsan K."/>
            <person name="Foldi C."/>
            <person name="Dima B."/>
            <person name="Sanchez-Garcia M."/>
            <person name="Sanchez-Ramirez S."/>
            <person name="Szollosi G.J."/>
            <person name="Szarkandi J.G."/>
            <person name="Papp V."/>
            <person name="Albert L."/>
            <person name="Andreopoulos W."/>
            <person name="Angelini C."/>
            <person name="Antonin V."/>
            <person name="Barry K.W."/>
            <person name="Bougher N.L."/>
            <person name="Buchanan P."/>
            <person name="Buyck B."/>
            <person name="Bense V."/>
            <person name="Catcheside P."/>
            <person name="Chovatia M."/>
            <person name="Cooper J."/>
            <person name="Damon W."/>
            <person name="Desjardin D."/>
            <person name="Finy P."/>
            <person name="Geml J."/>
            <person name="Haridas S."/>
            <person name="Hughes K."/>
            <person name="Justo A."/>
            <person name="Karasinski D."/>
            <person name="Kautmanova I."/>
            <person name="Kiss B."/>
            <person name="Kocsube S."/>
            <person name="Kotiranta H."/>
            <person name="LaButti K.M."/>
            <person name="Lechner B.E."/>
            <person name="Liimatainen K."/>
            <person name="Lipzen A."/>
            <person name="Lukacs Z."/>
            <person name="Mihaltcheva S."/>
            <person name="Morgado L.N."/>
            <person name="Niskanen T."/>
            <person name="Noordeloos M.E."/>
            <person name="Ohm R.A."/>
            <person name="Ortiz-Santana B."/>
            <person name="Ovrebo C."/>
            <person name="Racz N."/>
            <person name="Riley R."/>
            <person name="Savchenko A."/>
            <person name="Shiryaev A."/>
            <person name="Soop K."/>
            <person name="Spirin V."/>
            <person name="Szebenyi C."/>
            <person name="Tomsovsky M."/>
            <person name="Tulloss R.E."/>
            <person name="Uehling J."/>
            <person name="Grigoriev I.V."/>
            <person name="Vagvolgyi C."/>
            <person name="Papp T."/>
            <person name="Martin F.M."/>
            <person name="Miettinen O."/>
            <person name="Hibbett D.S."/>
            <person name="Nagy L.G."/>
        </authorList>
    </citation>
    <scope>NUCLEOTIDE SEQUENCE [LARGE SCALE GENOMIC DNA]</scope>
    <source>
        <strain evidence="2 3">CBS 962.96</strain>
    </source>
</reference>
<protein>
    <submittedName>
        <fullName evidence="2">Uncharacterized protein</fullName>
    </submittedName>
</protein>
<gene>
    <name evidence="2" type="ORF">K435DRAFT_834392</name>
</gene>
<keyword evidence="3" id="KW-1185">Reference proteome</keyword>
<evidence type="ECO:0000256" key="1">
    <source>
        <dbReference type="SAM" id="MobiDB-lite"/>
    </source>
</evidence>
<feature type="compositionally biased region" description="Polar residues" evidence="1">
    <location>
        <begin position="13"/>
        <end position="26"/>
    </location>
</feature>
<dbReference type="EMBL" id="ML179044">
    <property type="protein sequence ID" value="THV06246.1"/>
    <property type="molecule type" value="Genomic_DNA"/>
</dbReference>
<name>A0A4V4HIE0_DENBC</name>
<proteinExistence type="predicted"/>
<dbReference type="Proteomes" id="UP000297245">
    <property type="component" value="Unassembled WGS sequence"/>
</dbReference>
<dbReference type="AlphaFoldDB" id="A0A4V4HIE0"/>
<evidence type="ECO:0000313" key="2">
    <source>
        <dbReference type="EMBL" id="THV06246.1"/>
    </source>
</evidence>
<organism evidence="2 3">
    <name type="scientific">Dendrothele bispora (strain CBS 962.96)</name>
    <dbReference type="NCBI Taxonomy" id="1314807"/>
    <lineage>
        <taxon>Eukaryota</taxon>
        <taxon>Fungi</taxon>
        <taxon>Dikarya</taxon>
        <taxon>Basidiomycota</taxon>
        <taxon>Agaricomycotina</taxon>
        <taxon>Agaricomycetes</taxon>
        <taxon>Agaricomycetidae</taxon>
        <taxon>Agaricales</taxon>
        <taxon>Agaricales incertae sedis</taxon>
        <taxon>Dendrothele</taxon>
    </lineage>
</organism>
<feature type="region of interest" description="Disordered" evidence="1">
    <location>
        <begin position="11"/>
        <end position="49"/>
    </location>
</feature>
<evidence type="ECO:0000313" key="3">
    <source>
        <dbReference type="Proteomes" id="UP000297245"/>
    </source>
</evidence>
<accession>A0A4V4HIE0</accession>